<dbReference type="InterPro" id="IPR050364">
    <property type="entry name" value="Cytochrome_P450_fung"/>
</dbReference>
<sequence length="521" mass="58402">MSLTFCITNVSQTSVLLLLAIGLTLIALWSRKAKSCLPFPPGPRPIYALGNLRDFTSKELWVRARQWAKDYGAVVYLHIFGQGVVFLNTPEAVSELLDKRGDIYSDRPQFVMAGELCGGKDMVAFVHYGDQSKRQRKYMQKALGASSIREYQPLITTETASFLNRLIDDPTDYVNILRRYAGGLTLFVIYGHQVKSSNDAFLAMAENCVRLLSNRIANPGTLWAVDIVPALRFLPSWLPGMSFKRDAKVWKAMMQEFVDAPFEFAQDLVGKGIAMPSFCRTLLADGWKGRTGQEIFDIKWTANSMYAGSIDTACLKAWNNFIHAMVTHPDVRARAQAEIDAVVGADRLPSFADRASLPYIECVMSECLRWAAPVPLGLPHRLMEDDVYNGMFIPKGTLVVGNNWAIMRDSTVYPNPDVFYPERFMTEIPGSNGARRRDPRQYVFGFGRRRCPGAHLIESSAWLLMVSMLATLDMGKAVDANGSTIEPRVTFDDAVFRIPRVFEFSLKPRSARAAELIRQSS</sequence>
<evidence type="ECO:0000256" key="8">
    <source>
        <dbReference type="ARBA" id="ARBA00023033"/>
    </source>
</evidence>
<dbReference type="PANTHER" id="PTHR46300:SF7">
    <property type="entry name" value="P450, PUTATIVE (EUROFUNG)-RELATED"/>
    <property type="match status" value="1"/>
</dbReference>
<evidence type="ECO:0000256" key="5">
    <source>
        <dbReference type="ARBA" id="ARBA00022723"/>
    </source>
</evidence>
<protein>
    <submittedName>
        <fullName evidence="11">Cytochrome P450</fullName>
    </submittedName>
</protein>
<dbReference type="GO" id="GO:0020037">
    <property type="term" value="F:heme binding"/>
    <property type="evidence" value="ECO:0007669"/>
    <property type="project" value="InterPro"/>
</dbReference>
<comment type="similarity">
    <text evidence="3 10">Belongs to the cytochrome P450 family.</text>
</comment>
<keyword evidence="7 9" id="KW-0408">Iron</keyword>
<dbReference type="CDD" id="cd11065">
    <property type="entry name" value="CYP64-like"/>
    <property type="match status" value="1"/>
</dbReference>
<name>A0A167VIA6_9AGAM</name>
<evidence type="ECO:0000256" key="6">
    <source>
        <dbReference type="ARBA" id="ARBA00023002"/>
    </source>
</evidence>
<proteinExistence type="inferred from homology"/>
<dbReference type="PRINTS" id="PR00463">
    <property type="entry name" value="EP450I"/>
</dbReference>
<dbReference type="GO" id="GO:0004497">
    <property type="term" value="F:monooxygenase activity"/>
    <property type="evidence" value="ECO:0007669"/>
    <property type="project" value="UniProtKB-KW"/>
</dbReference>
<evidence type="ECO:0000313" key="11">
    <source>
        <dbReference type="EMBL" id="KZP05044.1"/>
    </source>
</evidence>
<evidence type="ECO:0000256" key="1">
    <source>
        <dbReference type="ARBA" id="ARBA00001971"/>
    </source>
</evidence>
<dbReference type="Gene3D" id="1.10.630.10">
    <property type="entry name" value="Cytochrome P450"/>
    <property type="match status" value="1"/>
</dbReference>
<keyword evidence="6 10" id="KW-0560">Oxidoreductase</keyword>
<dbReference type="GO" id="GO:0016705">
    <property type="term" value="F:oxidoreductase activity, acting on paired donors, with incorporation or reduction of molecular oxygen"/>
    <property type="evidence" value="ECO:0007669"/>
    <property type="project" value="InterPro"/>
</dbReference>
<reference evidence="11" key="1">
    <citation type="journal article" date="2016" name="Mol. Biol. Evol.">
        <title>Comparative Genomics of Early-Diverging Mushroom-Forming Fungi Provides Insights into the Origins of Lignocellulose Decay Capabilities.</title>
        <authorList>
            <person name="Nagy L.G."/>
            <person name="Riley R."/>
            <person name="Tritt A."/>
            <person name="Adam C."/>
            <person name="Daum C."/>
            <person name="Floudas D."/>
            <person name="Sun H."/>
            <person name="Yadav J.S."/>
            <person name="Pangilinan J."/>
            <person name="Larsson K.H."/>
            <person name="Matsuura K."/>
            <person name="Barry K."/>
            <person name="Labutti K."/>
            <person name="Kuo R."/>
            <person name="Ohm R.A."/>
            <person name="Bhattacharya S.S."/>
            <person name="Shirouzu T."/>
            <person name="Yoshinaga Y."/>
            <person name="Martin F.M."/>
            <person name="Grigoriev I.V."/>
            <person name="Hibbett D.S."/>
        </authorList>
    </citation>
    <scope>NUCLEOTIDE SEQUENCE [LARGE SCALE GENOMIC DNA]</scope>
    <source>
        <strain evidence="11">CBS 109695</strain>
    </source>
</reference>
<dbReference type="InterPro" id="IPR002401">
    <property type="entry name" value="Cyt_P450_E_grp-I"/>
</dbReference>
<keyword evidence="8 10" id="KW-0503">Monooxygenase</keyword>
<evidence type="ECO:0000256" key="2">
    <source>
        <dbReference type="ARBA" id="ARBA00005179"/>
    </source>
</evidence>
<comment type="cofactor">
    <cofactor evidence="1 9">
        <name>heme</name>
        <dbReference type="ChEBI" id="CHEBI:30413"/>
    </cofactor>
</comment>
<dbReference type="InterPro" id="IPR017972">
    <property type="entry name" value="Cyt_P450_CS"/>
</dbReference>
<dbReference type="InterPro" id="IPR036396">
    <property type="entry name" value="Cyt_P450_sf"/>
</dbReference>
<keyword evidence="5 9" id="KW-0479">Metal-binding</keyword>
<dbReference type="InterPro" id="IPR001128">
    <property type="entry name" value="Cyt_P450"/>
</dbReference>
<dbReference type="GO" id="GO:0005506">
    <property type="term" value="F:iron ion binding"/>
    <property type="evidence" value="ECO:0007669"/>
    <property type="project" value="InterPro"/>
</dbReference>
<dbReference type="PANTHER" id="PTHR46300">
    <property type="entry name" value="P450, PUTATIVE (EUROFUNG)-RELATED-RELATED"/>
    <property type="match status" value="1"/>
</dbReference>
<feature type="binding site" description="axial binding residue" evidence="9">
    <location>
        <position position="451"/>
    </location>
    <ligand>
        <name>heme</name>
        <dbReference type="ChEBI" id="CHEBI:30413"/>
    </ligand>
    <ligandPart>
        <name>Fe</name>
        <dbReference type="ChEBI" id="CHEBI:18248"/>
    </ligandPart>
</feature>
<dbReference type="PROSITE" id="PS00086">
    <property type="entry name" value="CYTOCHROME_P450"/>
    <property type="match status" value="1"/>
</dbReference>
<evidence type="ECO:0000256" key="3">
    <source>
        <dbReference type="ARBA" id="ARBA00010617"/>
    </source>
</evidence>
<dbReference type="OrthoDB" id="2789670at2759"/>
<comment type="pathway">
    <text evidence="2">Secondary metabolite biosynthesis.</text>
</comment>
<organism evidence="11">
    <name type="scientific">Athelia psychrophila</name>
    <dbReference type="NCBI Taxonomy" id="1759441"/>
    <lineage>
        <taxon>Eukaryota</taxon>
        <taxon>Fungi</taxon>
        <taxon>Dikarya</taxon>
        <taxon>Basidiomycota</taxon>
        <taxon>Agaricomycotina</taxon>
        <taxon>Agaricomycetes</taxon>
        <taxon>Agaricomycetidae</taxon>
        <taxon>Atheliales</taxon>
        <taxon>Atheliaceae</taxon>
        <taxon>Athelia</taxon>
    </lineage>
</organism>
<dbReference type="Pfam" id="PF00067">
    <property type="entry name" value="p450"/>
    <property type="match status" value="1"/>
</dbReference>
<dbReference type="STRING" id="436010.A0A167VIA6"/>
<dbReference type="EMBL" id="KV417866">
    <property type="protein sequence ID" value="KZP05044.1"/>
    <property type="molecule type" value="Genomic_DNA"/>
</dbReference>
<dbReference type="SUPFAM" id="SSF48264">
    <property type="entry name" value="Cytochrome P450"/>
    <property type="match status" value="1"/>
</dbReference>
<evidence type="ECO:0000256" key="9">
    <source>
        <dbReference type="PIRSR" id="PIRSR602401-1"/>
    </source>
</evidence>
<evidence type="ECO:0000256" key="4">
    <source>
        <dbReference type="ARBA" id="ARBA00022617"/>
    </source>
</evidence>
<evidence type="ECO:0000256" key="7">
    <source>
        <dbReference type="ARBA" id="ARBA00023004"/>
    </source>
</evidence>
<accession>A0A167VIA6</accession>
<evidence type="ECO:0000256" key="10">
    <source>
        <dbReference type="RuleBase" id="RU000461"/>
    </source>
</evidence>
<gene>
    <name evidence="11" type="ORF">FIBSPDRAFT_766437</name>
</gene>
<dbReference type="AlphaFoldDB" id="A0A167VIA6"/>
<keyword evidence="4 9" id="KW-0349">Heme</keyword>